<dbReference type="RefSeq" id="WP_120981217.1">
    <property type="nucleotide sequence ID" value="NZ_RCCT01000003.1"/>
</dbReference>
<dbReference type="Pfam" id="PF07277">
    <property type="entry name" value="SapC"/>
    <property type="match status" value="1"/>
</dbReference>
<dbReference type="STRING" id="981384.GCA_000192475_02220"/>
<dbReference type="InterPro" id="IPR010836">
    <property type="entry name" value="SapC"/>
</dbReference>
<protein>
    <submittedName>
        <fullName evidence="1">SapC protein</fullName>
    </submittedName>
</protein>
<sequence>MTENGLVPVHVRRHRNFFWRRFTSFGFAQSMAGCPIVISEISRIASAFPIVFQLRGDDFIPTALFSVAAGIASPFVDPKGHWRAPYVPSALRSYPFYTGPCRNSDVPAVQKLCLYVDENSGLLTRDPQDNPFFTDQNKLSQDLQDVLQFLQHREAAAITTHRLCTLLAEMELFIPLQDFEGIALPPACWGIDRKKLNRVPDVFNLTLIKNDAFELIHAHQISLSQCAWLAQAQRGSEYNHSSSSDTLNGFLTAMANDIAHDHTNAEPINEMG</sequence>
<keyword evidence="2" id="KW-1185">Reference proteome</keyword>
<accession>A0A497ZJN3</accession>
<name>A0A497ZJN3_9RHOB</name>
<evidence type="ECO:0000313" key="2">
    <source>
        <dbReference type="Proteomes" id="UP000271700"/>
    </source>
</evidence>
<dbReference type="EMBL" id="RCCT01000003">
    <property type="protein sequence ID" value="RLK07498.1"/>
    <property type="molecule type" value="Genomic_DNA"/>
</dbReference>
<organism evidence="1 2">
    <name type="scientific">Ruegeria conchae</name>
    <dbReference type="NCBI Taxonomy" id="981384"/>
    <lineage>
        <taxon>Bacteria</taxon>
        <taxon>Pseudomonadati</taxon>
        <taxon>Pseudomonadota</taxon>
        <taxon>Alphaproteobacteria</taxon>
        <taxon>Rhodobacterales</taxon>
        <taxon>Roseobacteraceae</taxon>
        <taxon>Ruegeria</taxon>
    </lineage>
</organism>
<reference evidence="1 2" key="1">
    <citation type="submission" date="2018-10" db="EMBL/GenBank/DDBJ databases">
        <title>Genomic Encyclopedia of Archaeal and Bacterial Type Strains, Phase II (KMG-II): from individual species to whole genera.</title>
        <authorList>
            <person name="Goeker M."/>
        </authorList>
    </citation>
    <scope>NUCLEOTIDE SEQUENCE [LARGE SCALE GENOMIC DNA]</scope>
    <source>
        <strain evidence="1 2">DSM 29317</strain>
    </source>
</reference>
<proteinExistence type="predicted"/>
<dbReference type="AlphaFoldDB" id="A0A497ZJN3"/>
<evidence type="ECO:0000313" key="1">
    <source>
        <dbReference type="EMBL" id="RLK07498.1"/>
    </source>
</evidence>
<comment type="caution">
    <text evidence="1">The sequence shown here is derived from an EMBL/GenBank/DDBJ whole genome shotgun (WGS) entry which is preliminary data.</text>
</comment>
<gene>
    <name evidence="1" type="ORF">CLV75_2624</name>
</gene>
<dbReference type="Proteomes" id="UP000271700">
    <property type="component" value="Unassembled WGS sequence"/>
</dbReference>
<dbReference type="OrthoDB" id="9806524at2"/>